<sequence length="402" mass="43783">MEELFENDYFIIIGTVTDKDSLTDSIDQSGGIFSKTLNKKTTLVICNDIDDENNKKELEKVKSDLKIIGEQFITESIKEKKRLNVDDFITKSKSGGSGSGGSGGSNDSDEQQPSKRLKVDSLQVGSTWMGALFYVNTSESYPFSLNIESRVDDINTNESKLEGTIDWPTLEDAKTAFRATLKDDDLKIEEHTQITNTDQVSLPNNYEAKVINGNRPSIKGTIVYSDPTDSANPDLKASFNLTFKPSTTPSSSISSATSNSTSTTSSSSSSNSNGTGSSANSTPKLDLDYLIAGNQFKGDFEIPYKFNVKITSRKNQQDIEGIVDWVDLKTKTKLKGTLNEKDLSITLTETDIISGSGVELPIVYTGTLTSSSDPKTLDLITGQYKVDGSTPSTGKFKLELNC</sequence>
<dbReference type="Gene3D" id="3.40.50.10190">
    <property type="entry name" value="BRCT domain"/>
    <property type="match status" value="1"/>
</dbReference>
<accession>Q54PK7</accession>
<evidence type="ECO:0000313" key="3">
    <source>
        <dbReference type="EMBL" id="EAL65173.1"/>
    </source>
</evidence>
<evidence type="ECO:0000313" key="4">
    <source>
        <dbReference type="Proteomes" id="UP000002195"/>
    </source>
</evidence>
<proteinExistence type="predicted"/>
<dbReference type="PROSITE" id="PS50172">
    <property type="entry name" value="BRCT"/>
    <property type="match status" value="1"/>
</dbReference>
<dbReference type="RefSeq" id="XP_638525.1">
    <property type="nucleotide sequence ID" value="XM_633433.1"/>
</dbReference>
<dbReference type="eggNOG" id="ENOG502RESZ">
    <property type="taxonomic scope" value="Eukaryota"/>
</dbReference>
<reference evidence="3 4" key="1">
    <citation type="journal article" date="2005" name="Nature">
        <title>The genome of the social amoeba Dictyostelium discoideum.</title>
        <authorList>
            <consortium name="The Dictyostelium discoideum Sequencing Consortium"/>
            <person name="Eichinger L."/>
            <person name="Pachebat J.A."/>
            <person name="Glockner G."/>
            <person name="Rajandream M.A."/>
            <person name="Sucgang R."/>
            <person name="Berriman M."/>
            <person name="Song J."/>
            <person name="Olsen R."/>
            <person name="Szafranski K."/>
            <person name="Xu Q."/>
            <person name="Tunggal B."/>
            <person name="Kummerfeld S."/>
            <person name="Madera M."/>
            <person name="Konfortov B.A."/>
            <person name="Rivero F."/>
            <person name="Bankier A.T."/>
            <person name="Lehmann R."/>
            <person name="Hamlin N."/>
            <person name="Davies R."/>
            <person name="Gaudet P."/>
            <person name="Fey P."/>
            <person name="Pilcher K."/>
            <person name="Chen G."/>
            <person name="Saunders D."/>
            <person name="Sodergren E."/>
            <person name="Davis P."/>
            <person name="Kerhornou A."/>
            <person name="Nie X."/>
            <person name="Hall N."/>
            <person name="Anjard C."/>
            <person name="Hemphill L."/>
            <person name="Bason N."/>
            <person name="Farbrother P."/>
            <person name="Desany B."/>
            <person name="Just E."/>
            <person name="Morio T."/>
            <person name="Rost R."/>
            <person name="Churcher C."/>
            <person name="Cooper J."/>
            <person name="Haydock S."/>
            <person name="van Driessche N."/>
            <person name="Cronin A."/>
            <person name="Goodhead I."/>
            <person name="Muzny D."/>
            <person name="Mourier T."/>
            <person name="Pain A."/>
            <person name="Lu M."/>
            <person name="Harper D."/>
            <person name="Lindsay R."/>
            <person name="Hauser H."/>
            <person name="James K."/>
            <person name="Quiles M."/>
            <person name="Madan Babu M."/>
            <person name="Saito T."/>
            <person name="Buchrieser C."/>
            <person name="Wardroper A."/>
            <person name="Felder M."/>
            <person name="Thangavelu M."/>
            <person name="Johnson D."/>
            <person name="Knights A."/>
            <person name="Loulseged H."/>
            <person name="Mungall K."/>
            <person name="Oliver K."/>
            <person name="Price C."/>
            <person name="Quail M.A."/>
            <person name="Urushihara H."/>
            <person name="Hernandez J."/>
            <person name="Rabbinowitsch E."/>
            <person name="Steffen D."/>
            <person name="Sanders M."/>
            <person name="Ma J."/>
            <person name="Kohara Y."/>
            <person name="Sharp S."/>
            <person name="Simmonds M."/>
            <person name="Spiegler S."/>
            <person name="Tivey A."/>
            <person name="Sugano S."/>
            <person name="White B."/>
            <person name="Walker D."/>
            <person name="Woodward J."/>
            <person name="Winckler T."/>
            <person name="Tanaka Y."/>
            <person name="Shaulsky G."/>
            <person name="Schleicher M."/>
            <person name="Weinstock G."/>
            <person name="Rosenthal A."/>
            <person name="Cox E.C."/>
            <person name="Chisholm R.L."/>
            <person name="Gibbs R."/>
            <person name="Loomis W.F."/>
            <person name="Platzer M."/>
            <person name="Kay R.R."/>
            <person name="Williams J."/>
            <person name="Dear P.H."/>
            <person name="Noegel A.A."/>
            <person name="Barrell B."/>
            <person name="Kuspa A."/>
        </authorList>
    </citation>
    <scope>NUCLEOTIDE SEQUENCE [LARGE SCALE GENOMIC DNA]</scope>
    <source>
        <strain evidence="3 4">AX4</strain>
    </source>
</reference>
<comment type="caution">
    <text evidence="3">The sequence shown here is derived from an EMBL/GenBank/DDBJ whole genome shotgun (WGS) entry which is preliminary data.</text>
</comment>
<feature type="domain" description="BRCT" evidence="2">
    <location>
        <begin position="1"/>
        <end position="90"/>
    </location>
</feature>
<dbReference type="GlyGen" id="Q54PK7">
    <property type="glycosylation" value="1 site"/>
</dbReference>
<gene>
    <name evidence="3" type="ORF">DDB_G0284493</name>
</gene>
<name>Q54PK7_DICDI</name>
<dbReference type="OMA" id="TTIVICD"/>
<dbReference type="PaxDb" id="44689-DDB0186033"/>
<dbReference type="SMR" id="Q54PK7"/>
<dbReference type="dictyBase" id="DDB_G0284493"/>
<protein>
    <recommendedName>
        <fullName evidence="2">BRCT domain-containing protein</fullName>
    </recommendedName>
</protein>
<dbReference type="SMART" id="SM00292">
    <property type="entry name" value="BRCT"/>
    <property type="match status" value="1"/>
</dbReference>
<dbReference type="InterPro" id="IPR036420">
    <property type="entry name" value="BRCT_dom_sf"/>
</dbReference>
<dbReference type="AlphaFoldDB" id="Q54PK7"/>
<dbReference type="InterPro" id="IPR001357">
    <property type="entry name" value="BRCT_dom"/>
</dbReference>
<dbReference type="EMBL" id="AAFI02000066">
    <property type="protein sequence ID" value="EAL65173.1"/>
    <property type="molecule type" value="Genomic_DNA"/>
</dbReference>
<organism evidence="3 4">
    <name type="scientific">Dictyostelium discoideum</name>
    <name type="common">Social amoeba</name>
    <dbReference type="NCBI Taxonomy" id="44689"/>
    <lineage>
        <taxon>Eukaryota</taxon>
        <taxon>Amoebozoa</taxon>
        <taxon>Evosea</taxon>
        <taxon>Eumycetozoa</taxon>
        <taxon>Dictyostelia</taxon>
        <taxon>Dictyosteliales</taxon>
        <taxon>Dictyosteliaceae</taxon>
        <taxon>Dictyostelium</taxon>
    </lineage>
</organism>
<dbReference type="Proteomes" id="UP000002195">
    <property type="component" value="Unassembled WGS sequence"/>
</dbReference>
<dbReference type="FunCoup" id="Q54PK7">
    <property type="interactions" value="744"/>
</dbReference>
<dbReference type="HOGENOM" id="CLU_685917_0_0_1"/>
<dbReference type="KEGG" id="ddi:DDB_G0284493"/>
<dbReference type="SUPFAM" id="SSF52113">
    <property type="entry name" value="BRCT domain"/>
    <property type="match status" value="1"/>
</dbReference>
<feature type="compositionally biased region" description="Gly residues" evidence="1">
    <location>
        <begin position="95"/>
        <end position="104"/>
    </location>
</feature>
<feature type="region of interest" description="Disordered" evidence="1">
    <location>
        <begin position="91"/>
        <end position="115"/>
    </location>
</feature>
<dbReference type="GeneID" id="8624618"/>
<dbReference type="Pfam" id="PF16589">
    <property type="entry name" value="BRCT_2"/>
    <property type="match status" value="1"/>
</dbReference>
<evidence type="ECO:0000256" key="1">
    <source>
        <dbReference type="SAM" id="MobiDB-lite"/>
    </source>
</evidence>
<dbReference type="VEuPathDB" id="AmoebaDB:DDB_G0284493"/>
<dbReference type="InParanoid" id="Q54PK7"/>
<feature type="region of interest" description="Disordered" evidence="1">
    <location>
        <begin position="246"/>
        <end position="280"/>
    </location>
</feature>
<evidence type="ECO:0000259" key="2">
    <source>
        <dbReference type="PROSITE" id="PS50172"/>
    </source>
</evidence>
<keyword evidence="4" id="KW-1185">Reference proteome</keyword>